<reference evidence="1" key="3">
    <citation type="submission" date="2025-09" db="UniProtKB">
        <authorList>
            <consortium name="Ensembl"/>
        </authorList>
    </citation>
    <scope>IDENTIFICATION</scope>
</reference>
<accession>A0A493SUA6</accession>
<protein>
    <recommendedName>
        <fullName evidence="3">Lens epithelial protein</fullName>
    </recommendedName>
</protein>
<dbReference type="Ensembl" id="ENSAPLT00000033721.1">
    <property type="protein sequence ID" value="ENSAPLP00000017171.1"/>
    <property type="gene ID" value="ENSAPLG00000022834.1"/>
</dbReference>
<evidence type="ECO:0000313" key="2">
    <source>
        <dbReference type="Proteomes" id="UP000016666"/>
    </source>
</evidence>
<keyword evidence="2" id="KW-1185">Reference proteome</keyword>
<reference evidence="1" key="2">
    <citation type="submission" date="2025-08" db="UniProtKB">
        <authorList>
            <consortium name="Ensembl"/>
        </authorList>
    </citation>
    <scope>IDENTIFICATION</scope>
</reference>
<dbReference type="Proteomes" id="UP000016666">
    <property type="component" value="Unassembled WGS sequence"/>
</dbReference>
<dbReference type="OMA" id="WCIHELL"/>
<evidence type="ECO:0008006" key="3">
    <source>
        <dbReference type="Google" id="ProtNLM"/>
    </source>
</evidence>
<evidence type="ECO:0000313" key="1">
    <source>
        <dbReference type="Ensembl" id="ENSAPLP00000017171.1"/>
    </source>
</evidence>
<proteinExistence type="predicted"/>
<sequence>MPLLRSAAARLPGAPRRAVRAAALPGPNGDSLGLRLGSWLLRVLRECAYLLLCSWCIRELLD</sequence>
<dbReference type="GeneTree" id="ENSGT00960000189815"/>
<dbReference type="Pfam" id="PF15221">
    <property type="entry name" value="LEP503"/>
    <property type="match status" value="1"/>
</dbReference>
<dbReference type="AlphaFoldDB" id="A0A493SUA6"/>
<name>A0A493SUA6_ANAPP</name>
<reference evidence="2" key="1">
    <citation type="submission" date="2017-10" db="EMBL/GenBank/DDBJ databases">
        <title>A new Pekin duck reference genome.</title>
        <authorList>
            <person name="Hou Z.-C."/>
            <person name="Zhou Z.-K."/>
            <person name="Zhu F."/>
            <person name="Hou S.-S."/>
        </authorList>
    </citation>
    <scope>NUCLEOTIDE SEQUENCE [LARGE SCALE GENOMIC DNA]</scope>
</reference>
<organism evidence="1 2">
    <name type="scientific">Anas platyrhynchos platyrhynchos</name>
    <name type="common">Northern mallard</name>
    <dbReference type="NCBI Taxonomy" id="8840"/>
    <lineage>
        <taxon>Eukaryota</taxon>
        <taxon>Metazoa</taxon>
        <taxon>Chordata</taxon>
        <taxon>Craniata</taxon>
        <taxon>Vertebrata</taxon>
        <taxon>Euteleostomi</taxon>
        <taxon>Archelosauria</taxon>
        <taxon>Archosauria</taxon>
        <taxon>Dinosauria</taxon>
        <taxon>Saurischia</taxon>
        <taxon>Theropoda</taxon>
        <taxon>Coelurosauria</taxon>
        <taxon>Aves</taxon>
        <taxon>Neognathae</taxon>
        <taxon>Galloanserae</taxon>
        <taxon>Anseriformes</taxon>
        <taxon>Anatidae</taxon>
        <taxon>Anatinae</taxon>
        <taxon>Anas</taxon>
    </lineage>
</organism>
<dbReference type="InterPro" id="IPR029194">
    <property type="entry name" value="LEP503"/>
</dbReference>